<name>A0A183IGX2_9BILA</name>
<evidence type="ECO:0000313" key="1">
    <source>
        <dbReference type="EMBL" id="VDO99196.1"/>
    </source>
</evidence>
<dbReference type="WBParaSite" id="SBAD_0000300601-mRNA-1">
    <property type="protein sequence ID" value="SBAD_0000300601-mRNA-1"/>
    <property type="gene ID" value="SBAD_0000300601"/>
</dbReference>
<reference evidence="1 2" key="2">
    <citation type="submission" date="2018-11" db="EMBL/GenBank/DDBJ databases">
        <authorList>
            <consortium name="Pathogen Informatics"/>
        </authorList>
    </citation>
    <scope>NUCLEOTIDE SEQUENCE [LARGE SCALE GENOMIC DNA]</scope>
</reference>
<organism evidence="3">
    <name type="scientific">Soboliphyme baturini</name>
    <dbReference type="NCBI Taxonomy" id="241478"/>
    <lineage>
        <taxon>Eukaryota</taxon>
        <taxon>Metazoa</taxon>
        <taxon>Ecdysozoa</taxon>
        <taxon>Nematoda</taxon>
        <taxon>Enoplea</taxon>
        <taxon>Dorylaimia</taxon>
        <taxon>Dioctophymatida</taxon>
        <taxon>Dioctophymatoidea</taxon>
        <taxon>Soboliphymatidae</taxon>
        <taxon>Soboliphyme</taxon>
    </lineage>
</organism>
<dbReference type="PROSITE" id="PS51257">
    <property type="entry name" value="PROKAR_LIPOPROTEIN"/>
    <property type="match status" value="1"/>
</dbReference>
<evidence type="ECO:0000313" key="2">
    <source>
        <dbReference type="Proteomes" id="UP000270296"/>
    </source>
</evidence>
<dbReference type="AlphaFoldDB" id="A0A183IGX2"/>
<sequence>MKLFTNFAAAYSVNLSPGWSGCKILILTNVKITLLSRLNVVPAGLAQRIDQRSMMAFDVHLNVSDCGRPMDSGIRIFLIASTRQELIAIGR</sequence>
<gene>
    <name evidence="1" type="ORF">SBAD_LOCUS2867</name>
</gene>
<proteinExistence type="predicted"/>
<evidence type="ECO:0000313" key="3">
    <source>
        <dbReference type="WBParaSite" id="SBAD_0000300601-mRNA-1"/>
    </source>
</evidence>
<protein>
    <submittedName>
        <fullName evidence="1 3">Uncharacterized protein</fullName>
    </submittedName>
</protein>
<keyword evidence="2" id="KW-1185">Reference proteome</keyword>
<dbReference type="Proteomes" id="UP000270296">
    <property type="component" value="Unassembled WGS sequence"/>
</dbReference>
<accession>A0A183IGX2</accession>
<reference evidence="3" key="1">
    <citation type="submission" date="2016-06" db="UniProtKB">
        <authorList>
            <consortium name="WormBaseParasite"/>
        </authorList>
    </citation>
    <scope>IDENTIFICATION</scope>
</reference>
<dbReference type="EMBL" id="UZAM01007448">
    <property type="protein sequence ID" value="VDO99196.1"/>
    <property type="molecule type" value="Genomic_DNA"/>
</dbReference>